<gene>
    <name evidence="1" type="ORF">AFERRID_16570</name>
</gene>
<dbReference type="AlphaFoldDB" id="A0A2Z6IIZ9"/>
<evidence type="ECO:0000313" key="1">
    <source>
        <dbReference type="EMBL" id="BBF65439.1"/>
    </source>
</evidence>
<name>A0A2Z6IIZ9_ACIFI</name>
<protein>
    <submittedName>
        <fullName evidence="1">Uncharacterized protein</fullName>
    </submittedName>
</protein>
<dbReference type="EMBL" id="AP018795">
    <property type="protein sequence ID" value="BBF65439.1"/>
    <property type="molecule type" value="Genomic_DNA"/>
</dbReference>
<keyword evidence="2" id="KW-1185">Reference proteome</keyword>
<accession>A0A2Z6IIZ9</accession>
<dbReference type="KEGG" id="afj:AFERRID_16570"/>
<proteinExistence type="predicted"/>
<sequence>MNWCCAAWYGRNCNAALVLRKIRRKNCQGYKMRLVIGRASHSTIRQPKLMEKFAHTSSALVA</sequence>
<evidence type="ECO:0000313" key="2">
    <source>
        <dbReference type="Proteomes" id="UP000280188"/>
    </source>
</evidence>
<dbReference type="Proteomes" id="UP000280188">
    <property type="component" value="Chromosome"/>
</dbReference>
<reference evidence="1 2" key="1">
    <citation type="journal article" date="2018" name="Microbiol. Resour. Announc.">
        <title>Complete Genome Sequence of Acidithiobacillus ferridurans JCM 18981.</title>
        <authorList>
            <person name="Miyauchi T."/>
            <person name="Kouzuma A."/>
            <person name="Abe T."/>
            <person name="Watanabe K."/>
        </authorList>
    </citation>
    <scope>NUCLEOTIDE SEQUENCE [LARGE SCALE GENOMIC DNA]</scope>
    <source>
        <strain evidence="2">ATCC 33020 / DSM 29468 / JCM 18981 / 11Fe</strain>
    </source>
</reference>
<organism evidence="1 2">
    <name type="scientific">Acidithiobacillus ferridurans</name>
    <dbReference type="NCBI Taxonomy" id="1232575"/>
    <lineage>
        <taxon>Bacteria</taxon>
        <taxon>Pseudomonadati</taxon>
        <taxon>Pseudomonadota</taxon>
        <taxon>Acidithiobacillia</taxon>
        <taxon>Acidithiobacillales</taxon>
        <taxon>Acidithiobacillaceae</taxon>
        <taxon>Acidithiobacillus</taxon>
    </lineage>
</organism>